<organism evidence="3 4">
    <name type="scientific">Hermanssonia centrifuga</name>
    <dbReference type="NCBI Taxonomy" id="98765"/>
    <lineage>
        <taxon>Eukaryota</taxon>
        <taxon>Fungi</taxon>
        <taxon>Dikarya</taxon>
        <taxon>Basidiomycota</taxon>
        <taxon>Agaricomycotina</taxon>
        <taxon>Agaricomycetes</taxon>
        <taxon>Polyporales</taxon>
        <taxon>Meruliaceae</taxon>
        <taxon>Hermanssonia</taxon>
    </lineage>
</organism>
<dbReference type="PROSITE" id="PS51444">
    <property type="entry name" value="FH2"/>
    <property type="match status" value="1"/>
</dbReference>
<name>A0A4S4KIZ8_9APHY</name>
<dbReference type="SUPFAM" id="SSF101447">
    <property type="entry name" value="Formin homology 2 domain (FH2 domain)"/>
    <property type="match status" value="1"/>
</dbReference>
<accession>A0A4S4KIZ8</accession>
<sequence>MLARIKLDHPGIRKAILELDDEKLTIDELRAIGKQLPTSEEASVTRLKDFENVGRLAKADQYFAQIMTIPRLSERLDCMLYRRKLEIEIEEIRPELNIVRNASLRKTVLALGNALNGSTFRGGARGFQLNGLLKLKETKTAKGGDCPTLLHYLARVLLRSDPSAVTFIEDMPHVEAAARVSVQTVIASVQALSSGLLNLQTEIRQLRSVATPSNDRFISVMQPFVAQVGEGVNALNHMANALDSELQSLLAYFGEIPDSPEAPKPEDFFGLILTFSSSLQKAALDVHDSVPKAPQFVIEDPTTPTAEPTIKLGDNAQMSLMPPPTSQSRASSQGRAAGLSLGRGDLDQAIRSMRDGKRRARPHRPVSKIFLDGTRASRLYE</sequence>
<feature type="compositionally biased region" description="Low complexity" evidence="1">
    <location>
        <begin position="326"/>
        <end position="342"/>
    </location>
</feature>
<dbReference type="Pfam" id="PF02181">
    <property type="entry name" value="FH2"/>
    <property type="match status" value="1"/>
</dbReference>
<evidence type="ECO:0000313" key="3">
    <source>
        <dbReference type="EMBL" id="THG98335.1"/>
    </source>
</evidence>
<dbReference type="SMART" id="SM00498">
    <property type="entry name" value="FH2"/>
    <property type="match status" value="1"/>
</dbReference>
<protein>
    <recommendedName>
        <fullName evidence="2">FH2 domain-containing protein</fullName>
    </recommendedName>
</protein>
<dbReference type="EMBL" id="SGPJ01000124">
    <property type="protein sequence ID" value="THG98335.1"/>
    <property type="molecule type" value="Genomic_DNA"/>
</dbReference>
<evidence type="ECO:0000313" key="4">
    <source>
        <dbReference type="Proteomes" id="UP000309038"/>
    </source>
</evidence>
<feature type="domain" description="FH2" evidence="2">
    <location>
        <begin position="1"/>
        <end position="305"/>
    </location>
</feature>
<dbReference type="Gene3D" id="1.20.58.2220">
    <property type="entry name" value="Formin, FH2 domain"/>
    <property type="match status" value="1"/>
</dbReference>
<evidence type="ECO:0000259" key="2">
    <source>
        <dbReference type="PROSITE" id="PS51444"/>
    </source>
</evidence>
<dbReference type="Proteomes" id="UP000309038">
    <property type="component" value="Unassembled WGS sequence"/>
</dbReference>
<evidence type="ECO:0000256" key="1">
    <source>
        <dbReference type="SAM" id="MobiDB-lite"/>
    </source>
</evidence>
<gene>
    <name evidence="3" type="ORF">EW026_g3828</name>
</gene>
<dbReference type="PANTHER" id="PTHR45725">
    <property type="entry name" value="FORMIN HOMOLOGY 2 FAMILY MEMBER"/>
    <property type="match status" value="1"/>
</dbReference>
<reference evidence="3 4" key="1">
    <citation type="submission" date="2019-02" db="EMBL/GenBank/DDBJ databases">
        <title>Genome sequencing of the rare red list fungi Phlebia centrifuga.</title>
        <authorList>
            <person name="Buettner E."/>
            <person name="Kellner H."/>
        </authorList>
    </citation>
    <scope>NUCLEOTIDE SEQUENCE [LARGE SCALE GENOMIC DNA]</scope>
    <source>
        <strain evidence="3 4">DSM 108282</strain>
    </source>
</reference>
<dbReference type="InterPro" id="IPR051425">
    <property type="entry name" value="Formin_Homology"/>
</dbReference>
<dbReference type="AlphaFoldDB" id="A0A4S4KIZ8"/>
<comment type="caution">
    <text evidence="3">The sequence shown here is derived from an EMBL/GenBank/DDBJ whole genome shotgun (WGS) entry which is preliminary data.</text>
</comment>
<feature type="region of interest" description="Disordered" evidence="1">
    <location>
        <begin position="315"/>
        <end position="347"/>
    </location>
</feature>
<dbReference type="PANTHER" id="PTHR45725:SF1">
    <property type="entry name" value="DISHEVELLED ASSOCIATED ACTIVATOR OF MORPHOGENESIS, ISOFORM D"/>
    <property type="match status" value="1"/>
</dbReference>
<dbReference type="InterPro" id="IPR015425">
    <property type="entry name" value="FH2_Formin"/>
</dbReference>
<dbReference type="InterPro" id="IPR042201">
    <property type="entry name" value="FH2_Formin_sf"/>
</dbReference>
<keyword evidence="4" id="KW-1185">Reference proteome</keyword>
<proteinExistence type="predicted"/>